<dbReference type="GO" id="GO:0005737">
    <property type="term" value="C:cytoplasm"/>
    <property type="evidence" value="ECO:0007669"/>
    <property type="project" value="UniProtKB-SubCell"/>
</dbReference>
<keyword evidence="3" id="KW-0963">Cytoplasm</keyword>
<dbReference type="EMBL" id="BTGC01000008">
    <property type="protein sequence ID" value="GMM52122.1"/>
    <property type="molecule type" value="Genomic_DNA"/>
</dbReference>
<keyword evidence="1 2" id="KW-0539">Nucleus</keyword>
<dbReference type="GO" id="GO:0006281">
    <property type="term" value="P:DNA repair"/>
    <property type="evidence" value="ECO:0007669"/>
    <property type="project" value="UniProtKB-UniRule"/>
</dbReference>
<evidence type="ECO:0000313" key="5">
    <source>
        <dbReference type="EMBL" id="GMM52122.1"/>
    </source>
</evidence>
<dbReference type="Pfam" id="PF03366">
    <property type="entry name" value="YEATS"/>
    <property type="match status" value="1"/>
</dbReference>
<organism evidence="5 6">
    <name type="scientific">Starmerella bacillaris</name>
    <name type="common">Yeast</name>
    <name type="synonym">Candida zemplinina</name>
    <dbReference type="NCBI Taxonomy" id="1247836"/>
    <lineage>
        <taxon>Eukaryota</taxon>
        <taxon>Fungi</taxon>
        <taxon>Dikarya</taxon>
        <taxon>Ascomycota</taxon>
        <taxon>Saccharomycotina</taxon>
        <taxon>Dipodascomycetes</taxon>
        <taxon>Dipodascales</taxon>
        <taxon>Trichomonascaceae</taxon>
        <taxon>Starmerella</taxon>
    </lineage>
</organism>
<evidence type="ECO:0000313" key="6">
    <source>
        <dbReference type="Proteomes" id="UP001362899"/>
    </source>
</evidence>
<dbReference type="Proteomes" id="UP001362899">
    <property type="component" value="Unassembled WGS sequence"/>
</dbReference>
<keyword evidence="3" id="KW-0156">Chromatin regulator</keyword>
<reference evidence="5 6" key="1">
    <citation type="journal article" date="2023" name="Elife">
        <title>Identification of key yeast species and microbe-microbe interactions impacting larval growth of Drosophila in the wild.</title>
        <authorList>
            <person name="Mure A."/>
            <person name="Sugiura Y."/>
            <person name="Maeda R."/>
            <person name="Honda K."/>
            <person name="Sakurai N."/>
            <person name="Takahashi Y."/>
            <person name="Watada M."/>
            <person name="Katoh T."/>
            <person name="Gotoh A."/>
            <person name="Gotoh Y."/>
            <person name="Taniguchi I."/>
            <person name="Nakamura K."/>
            <person name="Hayashi T."/>
            <person name="Katayama T."/>
            <person name="Uemura T."/>
            <person name="Hattori Y."/>
        </authorList>
    </citation>
    <scope>NUCLEOTIDE SEQUENCE [LARGE SCALE GENOMIC DNA]</scope>
    <source>
        <strain evidence="5 6">SB-73</strain>
    </source>
</reference>
<dbReference type="GO" id="GO:0006355">
    <property type="term" value="P:regulation of DNA-templated transcription"/>
    <property type="evidence" value="ECO:0007669"/>
    <property type="project" value="InterPro"/>
</dbReference>
<dbReference type="AlphaFoldDB" id="A0AAV5RLZ1"/>
<dbReference type="InterPro" id="IPR038704">
    <property type="entry name" value="YEAST_sf"/>
</dbReference>
<evidence type="ECO:0000256" key="3">
    <source>
        <dbReference type="RuleBase" id="RU367117"/>
    </source>
</evidence>
<comment type="caution">
    <text evidence="5">The sequence shown here is derived from an EMBL/GenBank/DDBJ whole genome shotgun (WGS) entry which is preliminary data.</text>
</comment>
<sequence length="226" mass="26068">MAQTRVKEVSLTRPIMYGNVTVPLESADRRRDTPPDHTHKWTVFVRDPSGKDDLSYCIKRVIFKLHDTYPQPTRVVEQPPFELTETGWGEFEIQIRILFVPCANEKQIVLHHHLKLHPYGPQFDKLMAEGKVELTSTGVPVAQAVESIVYDELVFNEPTESLLELLTTRPGALLLRQPRPPYYPFSYETEQAEVDNVNNAINTVRDTLNSMKMRIRELEAEKNLLE</sequence>
<dbReference type="Gene3D" id="2.60.40.1970">
    <property type="entry name" value="YEATS domain"/>
    <property type="match status" value="1"/>
</dbReference>
<comment type="domain">
    <text evidence="3">The coiled-coil domain is required for assembly into the NuA4 complex.</text>
</comment>
<keyword evidence="3" id="KW-0804">Transcription</keyword>
<dbReference type="InterPro" id="IPR005033">
    <property type="entry name" value="YEATS"/>
</dbReference>
<dbReference type="GO" id="GO:0006325">
    <property type="term" value="P:chromatin organization"/>
    <property type="evidence" value="ECO:0007669"/>
    <property type="project" value="UniProtKB-KW"/>
</dbReference>
<keyword evidence="3" id="KW-0227">DNA damage</keyword>
<evidence type="ECO:0000256" key="1">
    <source>
        <dbReference type="ARBA" id="ARBA00023242"/>
    </source>
</evidence>
<feature type="domain" description="YEATS" evidence="4">
    <location>
        <begin position="5"/>
        <end position="169"/>
    </location>
</feature>
<keyword evidence="3" id="KW-0175">Coiled coil</keyword>
<evidence type="ECO:0000256" key="2">
    <source>
        <dbReference type="PROSITE-ProRule" id="PRU00376"/>
    </source>
</evidence>
<evidence type="ECO:0000259" key="4">
    <source>
        <dbReference type="PROSITE" id="PS51037"/>
    </source>
</evidence>
<dbReference type="GO" id="GO:0000812">
    <property type="term" value="C:Swr1 complex"/>
    <property type="evidence" value="ECO:0007669"/>
    <property type="project" value="UniProtKB-UniRule"/>
</dbReference>
<protein>
    <recommendedName>
        <fullName evidence="3">Protein AF-9 homolog</fullName>
    </recommendedName>
</protein>
<comment type="function">
    <text evidence="3">Component of the SWR1 complex which mediates the ATP-dependent exchange of histone H2A for an H2A variant leading to transcriptional regulation of selected genes by chromatin remodeling. Component of the NuA4 histone acetyltransferase complex which is involved in transcriptional activation of selected genes principally by acetylation of nucleosomal histones H4 and H2A. The NuA4 complex is also involved in DNA repair. Yaf9 may also be required for viability in conditions in which the structural integrity of the spindle is compromised.</text>
</comment>
<keyword evidence="3" id="KW-0805">Transcription regulation</keyword>
<feature type="coiled-coil region" evidence="3">
    <location>
        <begin position="187"/>
        <end position="221"/>
    </location>
</feature>
<dbReference type="PANTHER" id="PTHR23195">
    <property type="entry name" value="YEATS DOMAIN"/>
    <property type="match status" value="1"/>
</dbReference>
<accession>A0AAV5RLZ1</accession>
<keyword evidence="6" id="KW-1185">Reference proteome</keyword>
<dbReference type="PROSITE" id="PS51037">
    <property type="entry name" value="YEATS"/>
    <property type="match status" value="1"/>
</dbReference>
<name>A0AAV5RLZ1_STABA</name>
<dbReference type="CDD" id="cd16908">
    <property type="entry name" value="YEATS_Yaf9_like"/>
    <property type="match status" value="1"/>
</dbReference>
<comment type="subunit">
    <text evidence="3">Component of the SWR1 chromatin-remodeling complex and of the NuA4 histone acetyltransferase complex.</text>
</comment>
<proteinExistence type="inferred from homology"/>
<comment type="subcellular location">
    <subcellularLocation>
        <location evidence="3">Nucleus</location>
    </subcellularLocation>
    <subcellularLocation>
        <location evidence="3">Cytoplasm</location>
    </subcellularLocation>
</comment>
<gene>
    <name evidence="3" type="primary">YAF9</name>
    <name evidence="5" type="ORF">DASB73_030850</name>
</gene>
<dbReference type="InterPro" id="IPR055129">
    <property type="entry name" value="YEATS_dom"/>
</dbReference>
<comment type="similarity">
    <text evidence="3">Belongs to the YAF9 family.</text>
</comment>
<keyword evidence="3" id="KW-0010">Activator</keyword>
<keyword evidence="3" id="KW-0234">DNA repair</keyword>